<dbReference type="KEGG" id="psco:LY89DRAFT_104072"/>
<sequence>MEEHPERSPSPSPAPSFSSLPPPRQSHRERKPTQKSQNNTEYEVPREKASSEQGPQTPQEDKADEHLSTTVDGRADSRSSKRRSNVKYVQPRSNAKTPTPQTRYQGHLQIENEEHEEWLRNRGGRATPSRNKQAKKVSQRRQTSRVSNAKRFGEAAKIAQPGDIDPLEIRQLISYKRRPLGLPVPKYVNPRMMQFIPDVSEKSFLADEIRRELSAHRQEDEIRLQLSSLRQEAAVLPEGEERNEEAFPLISLSHSWDIGDPEIPLSLSLAGHSETTWNSQATQIQAPFLTGKGNRLMEVEWDFISLHRRITFKSRFQEACRGMIVRGLEERLQEARRLEQQLRLEIGYEEERPNSNSSNNPWL</sequence>
<accession>A0A194X4M6</accession>
<name>A0A194X4M6_MOLSC</name>
<feature type="compositionally biased region" description="Pro residues" evidence="1">
    <location>
        <begin position="8"/>
        <end position="24"/>
    </location>
</feature>
<feature type="compositionally biased region" description="Basic and acidic residues" evidence="1">
    <location>
        <begin position="59"/>
        <end position="79"/>
    </location>
</feature>
<reference evidence="2 3" key="1">
    <citation type="submission" date="2015-10" db="EMBL/GenBank/DDBJ databases">
        <title>Full genome of DAOMC 229536 Phialocephala scopiformis, a fungal endophyte of spruce producing the potent anti-insectan compound rugulosin.</title>
        <authorList>
            <consortium name="DOE Joint Genome Institute"/>
            <person name="Walker A.K."/>
            <person name="Frasz S.L."/>
            <person name="Seifert K.A."/>
            <person name="Miller J.D."/>
            <person name="Mondo S.J."/>
            <person name="Labutti K."/>
            <person name="Lipzen A."/>
            <person name="Dockter R."/>
            <person name="Kennedy M."/>
            <person name="Grigoriev I.V."/>
            <person name="Spatafora J.W."/>
        </authorList>
    </citation>
    <scope>NUCLEOTIDE SEQUENCE [LARGE SCALE GENOMIC DNA]</scope>
    <source>
        <strain evidence="2 3">CBS 120377</strain>
    </source>
</reference>
<dbReference type="GeneID" id="28814757"/>
<evidence type="ECO:0000313" key="2">
    <source>
        <dbReference type="EMBL" id="KUJ15130.1"/>
    </source>
</evidence>
<feature type="compositionally biased region" description="Basic residues" evidence="1">
    <location>
        <begin position="132"/>
        <end position="143"/>
    </location>
</feature>
<feature type="compositionally biased region" description="Polar residues" evidence="1">
    <location>
        <begin position="91"/>
        <end position="104"/>
    </location>
</feature>
<dbReference type="AlphaFoldDB" id="A0A194X4M6"/>
<dbReference type="EMBL" id="KQ947418">
    <property type="protein sequence ID" value="KUJ15130.1"/>
    <property type="molecule type" value="Genomic_DNA"/>
</dbReference>
<feature type="region of interest" description="Disordered" evidence="1">
    <location>
        <begin position="1"/>
        <end position="154"/>
    </location>
</feature>
<dbReference type="InParanoid" id="A0A194X4M6"/>
<gene>
    <name evidence="2" type="ORF">LY89DRAFT_104072</name>
</gene>
<dbReference type="Proteomes" id="UP000070700">
    <property type="component" value="Unassembled WGS sequence"/>
</dbReference>
<evidence type="ECO:0000256" key="1">
    <source>
        <dbReference type="SAM" id="MobiDB-lite"/>
    </source>
</evidence>
<dbReference type="RefSeq" id="XP_018069485.1">
    <property type="nucleotide sequence ID" value="XM_018205031.1"/>
</dbReference>
<protein>
    <submittedName>
        <fullName evidence="2">Uncharacterized protein</fullName>
    </submittedName>
</protein>
<evidence type="ECO:0000313" key="3">
    <source>
        <dbReference type="Proteomes" id="UP000070700"/>
    </source>
</evidence>
<organism evidence="2 3">
    <name type="scientific">Mollisia scopiformis</name>
    <name type="common">Conifer needle endophyte fungus</name>
    <name type="synonym">Phialocephala scopiformis</name>
    <dbReference type="NCBI Taxonomy" id="149040"/>
    <lineage>
        <taxon>Eukaryota</taxon>
        <taxon>Fungi</taxon>
        <taxon>Dikarya</taxon>
        <taxon>Ascomycota</taxon>
        <taxon>Pezizomycotina</taxon>
        <taxon>Leotiomycetes</taxon>
        <taxon>Helotiales</taxon>
        <taxon>Mollisiaceae</taxon>
        <taxon>Mollisia</taxon>
    </lineage>
</organism>
<proteinExistence type="predicted"/>
<keyword evidence="3" id="KW-1185">Reference proteome</keyword>